<feature type="domain" description="Peptidase S9 prolyl oligopeptidase catalytic" evidence="1">
    <location>
        <begin position="173"/>
        <end position="221"/>
    </location>
</feature>
<dbReference type="AlphaFoldDB" id="A0A0H5SGL2"/>
<evidence type="ECO:0000313" key="3">
    <source>
        <dbReference type="Proteomes" id="UP000236497"/>
    </source>
</evidence>
<dbReference type="Pfam" id="PF00326">
    <property type="entry name" value="Peptidase_S9"/>
    <property type="match status" value="1"/>
</dbReference>
<keyword evidence="3" id="KW-1185">Reference proteome</keyword>
<dbReference type="SUPFAM" id="SSF53474">
    <property type="entry name" value="alpha/beta-Hydrolases"/>
    <property type="match status" value="1"/>
</dbReference>
<evidence type="ECO:0000313" key="2">
    <source>
        <dbReference type="EMBL" id="CRZ33941.1"/>
    </source>
</evidence>
<proteinExistence type="predicted"/>
<dbReference type="InterPro" id="IPR001375">
    <property type="entry name" value="Peptidase_S9_cat"/>
</dbReference>
<accession>A0A0H5SGL2</accession>
<sequence length="400" mass="45293">MDHYDRILERQFVMTDSGKIDKIKDLYVTYNPMVDLQALKDKGFLDAVEKMMEPILDKFDDFAPEVLAYWAKLGMVKEAHGRDDVMSWTEYAAKTGYLWESPNSPMEGVQNRYKMWNSFVPVSAFDPRNEGRKYPTVVVLHGGFNPISIIDGWGFVQEAAKREWIVIVPSLELDDIIDEILDKAKKLYPIDESRIYACGFSYGGYMSCTLGNKRPDVYAAVGPCGAPINNSFCDKAIGPEPQMPFDGIPRALAMNTNMPIFTASGNLDGGRFPVYDAKNMYNGSSFVKEMVEGINSWARVNDAKEIDLSEVLAMRERDDLSEAEKGLGLPLPADCLKTVVSDGITNYIGDLKSRDGVTRIRIMCMMNIPHWPTPEMVRQMYEFFSHFSRDPKTKESIYTE</sequence>
<gene>
    <name evidence="2" type="ORF">HHT355_0738</name>
</gene>
<dbReference type="Proteomes" id="UP000236497">
    <property type="component" value="Unassembled WGS sequence"/>
</dbReference>
<organism evidence="2 3">
    <name type="scientific">Herbinix hemicellulosilytica</name>
    <dbReference type="NCBI Taxonomy" id="1564487"/>
    <lineage>
        <taxon>Bacteria</taxon>
        <taxon>Bacillati</taxon>
        <taxon>Bacillota</taxon>
        <taxon>Clostridia</taxon>
        <taxon>Lachnospirales</taxon>
        <taxon>Lachnospiraceae</taxon>
        <taxon>Herbinix</taxon>
    </lineage>
</organism>
<reference evidence="2 3" key="1">
    <citation type="submission" date="2015-06" db="EMBL/GenBank/DDBJ databases">
        <authorList>
            <person name="Wibberg Daniel"/>
        </authorList>
    </citation>
    <scope>NUCLEOTIDE SEQUENCE [LARGE SCALE GENOMIC DNA]</scope>
    <source>
        <strain evidence="2 3">T3/55T</strain>
    </source>
</reference>
<dbReference type="GO" id="GO:0008236">
    <property type="term" value="F:serine-type peptidase activity"/>
    <property type="evidence" value="ECO:0007669"/>
    <property type="project" value="InterPro"/>
</dbReference>
<dbReference type="GO" id="GO:0006508">
    <property type="term" value="P:proteolysis"/>
    <property type="evidence" value="ECO:0007669"/>
    <property type="project" value="InterPro"/>
</dbReference>
<protein>
    <recommendedName>
        <fullName evidence="1">Peptidase S9 prolyl oligopeptidase catalytic domain-containing protein</fullName>
    </recommendedName>
</protein>
<evidence type="ECO:0000259" key="1">
    <source>
        <dbReference type="Pfam" id="PF00326"/>
    </source>
</evidence>
<dbReference type="InterPro" id="IPR029058">
    <property type="entry name" value="AB_hydrolase_fold"/>
</dbReference>
<dbReference type="EMBL" id="CVTD020000010">
    <property type="protein sequence ID" value="CRZ33941.1"/>
    <property type="molecule type" value="Genomic_DNA"/>
</dbReference>
<dbReference type="RefSeq" id="WP_113976278.1">
    <property type="nucleotide sequence ID" value="NZ_CVTD020000010.1"/>
</dbReference>
<dbReference type="Gene3D" id="3.40.50.1820">
    <property type="entry name" value="alpha/beta hydrolase"/>
    <property type="match status" value="1"/>
</dbReference>
<name>A0A0H5SGL2_HERHM</name>